<organism evidence="3 4">
    <name type="scientific">Anopheles merus</name>
    <name type="common">Mosquito</name>
    <dbReference type="NCBI Taxonomy" id="30066"/>
    <lineage>
        <taxon>Eukaryota</taxon>
        <taxon>Metazoa</taxon>
        <taxon>Ecdysozoa</taxon>
        <taxon>Arthropoda</taxon>
        <taxon>Hexapoda</taxon>
        <taxon>Insecta</taxon>
        <taxon>Pterygota</taxon>
        <taxon>Neoptera</taxon>
        <taxon>Endopterygota</taxon>
        <taxon>Diptera</taxon>
        <taxon>Nematocera</taxon>
        <taxon>Culicoidea</taxon>
        <taxon>Culicidae</taxon>
        <taxon>Anophelinae</taxon>
        <taxon>Anopheles</taxon>
    </lineage>
</organism>
<feature type="compositionally biased region" description="Basic and acidic residues" evidence="2">
    <location>
        <begin position="494"/>
        <end position="508"/>
    </location>
</feature>
<feature type="coiled-coil region" evidence="1">
    <location>
        <begin position="377"/>
        <end position="423"/>
    </location>
</feature>
<dbReference type="GO" id="GO:0000146">
    <property type="term" value="F:microfilament motor activity"/>
    <property type="evidence" value="ECO:0007669"/>
    <property type="project" value="TreeGrafter"/>
</dbReference>
<proteinExistence type="predicted"/>
<evidence type="ECO:0000256" key="2">
    <source>
        <dbReference type="SAM" id="MobiDB-lite"/>
    </source>
</evidence>
<keyword evidence="4" id="KW-1185">Reference proteome</keyword>
<feature type="coiled-coil region" evidence="1">
    <location>
        <begin position="779"/>
        <end position="1019"/>
    </location>
</feature>
<feature type="coiled-coil region" evidence="1">
    <location>
        <begin position="182"/>
        <end position="292"/>
    </location>
</feature>
<feature type="compositionally biased region" description="Basic and acidic residues" evidence="2">
    <location>
        <begin position="1"/>
        <end position="12"/>
    </location>
</feature>
<dbReference type="GO" id="GO:0032982">
    <property type="term" value="C:myosin filament"/>
    <property type="evidence" value="ECO:0007669"/>
    <property type="project" value="TreeGrafter"/>
</dbReference>
<evidence type="ECO:0000313" key="3">
    <source>
        <dbReference type="EnsemblMetazoa" id="AMEM013884-PA"/>
    </source>
</evidence>
<dbReference type="GO" id="GO:0051015">
    <property type="term" value="F:actin filament binding"/>
    <property type="evidence" value="ECO:0007669"/>
    <property type="project" value="TreeGrafter"/>
</dbReference>
<accession>A0A182VF30</accession>
<dbReference type="EnsemblMetazoa" id="AMEM013884-RA">
    <property type="protein sequence ID" value="AMEM013884-PA"/>
    <property type="gene ID" value="AMEM013884"/>
</dbReference>
<dbReference type="Proteomes" id="UP000075903">
    <property type="component" value="Unassembled WGS sequence"/>
</dbReference>
<feature type="region of interest" description="Disordered" evidence="2">
    <location>
        <begin position="1370"/>
        <end position="1407"/>
    </location>
</feature>
<feature type="coiled-coil region" evidence="1">
    <location>
        <begin position="1111"/>
        <end position="1293"/>
    </location>
</feature>
<dbReference type="VEuPathDB" id="VectorBase:AMEM013884"/>
<dbReference type="Gene3D" id="1.10.287.1490">
    <property type="match status" value="1"/>
</dbReference>
<dbReference type="GO" id="GO:0016460">
    <property type="term" value="C:myosin II complex"/>
    <property type="evidence" value="ECO:0007669"/>
    <property type="project" value="TreeGrafter"/>
</dbReference>
<evidence type="ECO:0000256" key="1">
    <source>
        <dbReference type="SAM" id="Coils"/>
    </source>
</evidence>
<feature type="region of interest" description="Disordered" evidence="2">
    <location>
        <begin position="1"/>
        <end position="56"/>
    </location>
</feature>
<sequence length="1463" mass="167646">METVGEVKEAHPEGGGGDRSAQLFPSDVPDKLVPVEGKPAGSLPDAETASADPQDDTSLNARLLDKLNEQFEKQIQLVESERLDDGFKLSVYAEWVNSLRTLNTELVQSLREMQDTCMERMQLMRAAYLKDFARFGPEVRLRRLQPAPDTLPTAPGEQIVSLELSSNYPIIPASDEMLVRELNAKTSLIDELRTELKDLRKEAAENGAILEQLRNMALERDKQLDDKRKEIGILQQQIVSLNDQLLKIKMSTMASTDNRSLISEITDHHDKITQLRKKLKEQEDKLRQANTAIQFRDEVIAQQRQEIKLLNEKPDSAQPAAIDAAPSVSYYSVRSSEGDLTQHGMASNSFYSSSSTRLLLDELGTIQQGSETESACVQVLKREIAELRDELHKRGHEKDTTGIHEMEKALLRLRGACEELLQSTGKLSGWGDGWREGCDESGAGGCSLRFEDDDELIEAMRDRCEALCRQLGLSHKPHCTIEQDEGIGSASTSRLEHSEPAPVHRIEEQQQQQQQQQQQLMHCIERQLKRLLGGKEHCHNSGSESLSSLSLGLDEGCTLQGLIDDLKKEIESKDLVLRGRHDEMEQLRQELSSQARLLNQCQARQEQFEGERAKLLQKIAILEESVDDQNRTIAMLNMEKLKLVRQVDDLKETLHQYRDNLQKTSEEKVAIEDECKNQLVTISNLRVALEETKRNGSSSVSFFSGLRYSQPAPPAYRVSYLHANSKDDTVEHPPHHHPPTVVPSPTLTTSPAAPPSPTITSNSGPNTAGPAVSVLQEVVENLQLEVILLSEQLNDAFKENLSKDNELDHYRDGNLQLRCQLAELSRELADLKDISDAVDIRQELHEQKQRLFTLLKDDVRQLQNQMNGVRGEIESRQQDLGHLSYFREKCAEMERLHELELSQQRSKHSSELKQLRREIESLSNQLAGSADTGRQHEQMVESLATLQTTITKLDEHNRLLQKTIQSYQENRVQLEQQLGGSQQQLDVVRHELDELKGRSDEQERRIESLRTEKDRLAGELMMQRKMCKCGHSTATGSGSRERAKVPLSHSLQKQLAQKTLEVTRVQEELLQRTEEWKRRETEYVSHRVRATEQATGLIEQLSELKGRFGNVEQAAQMKDELIDRLQQSLRDVTRKYTTRQAQLTELEAKNVNLSDALDKVRQEALLCEKRCTEEQSNARRCSMDQKNQLQQYERQINRLRAEVDALREKCDQISSERDVLRDECQSLRERLAKYEGKESALCEVVKSNQDELAMKASRVLELEETNRKLSQNYQQLKELHDSVTEQYQLAQLELEQLRDCSKKLAEFKQQTLSTKELTRKSVTEWKEREAQYCQEIGRLKKRTELLEQDRSKLIGKLNAYHRDNTILARRMQQSQQQQQPQPQQQPPSRQHSPYDDNRRSYNLTPLHQTFYPPDAYKLVRSTSDPNCNESDELLQKVEYTCSQLQQIRRFWHQGLKEVFPPEP</sequence>
<dbReference type="VEuPathDB" id="VectorBase:AMEM21_006890"/>
<feature type="region of interest" description="Disordered" evidence="2">
    <location>
        <begin position="482"/>
        <end position="517"/>
    </location>
</feature>
<dbReference type="PANTHER" id="PTHR45615">
    <property type="entry name" value="MYOSIN HEAVY CHAIN, NON-MUSCLE"/>
    <property type="match status" value="1"/>
</dbReference>
<feature type="region of interest" description="Disordered" evidence="2">
    <location>
        <begin position="726"/>
        <end position="768"/>
    </location>
</feature>
<name>A0A182VF30_ANOME</name>
<dbReference type="STRING" id="30066.A0A182VF30"/>
<feature type="compositionally biased region" description="Low complexity" evidence="2">
    <location>
        <begin position="1372"/>
        <end position="1391"/>
    </location>
</feature>
<evidence type="ECO:0000313" key="4">
    <source>
        <dbReference type="Proteomes" id="UP000075903"/>
    </source>
</evidence>
<dbReference type="GO" id="GO:0005737">
    <property type="term" value="C:cytoplasm"/>
    <property type="evidence" value="ECO:0007669"/>
    <property type="project" value="TreeGrafter"/>
</dbReference>
<feature type="coiled-coil region" evidence="1">
    <location>
        <begin position="584"/>
        <end position="674"/>
    </location>
</feature>
<dbReference type="SUPFAM" id="SSF57997">
    <property type="entry name" value="Tropomyosin"/>
    <property type="match status" value="1"/>
</dbReference>
<keyword evidence="1" id="KW-0175">Coiled coil</keyword>
<dbReference type="PANTHER" id="PTHR45615:SF40">
    <property type="entry name" value="MYOSIN HEAVY CHAIN, NON-MUSCLE"/>
    <property type="match status" value="1"/>
</dbReference>
<reference evidence="3" key="1">
    <citation type="submission" date="2020-05" db="UniProtKB">
        <authorList>
            <consortium name="EnsemblMetazoa"/>
        </authorList>
    </citation>
    <scope>IDENTIFICATION</scope>
    <source>
        <strain evidence="3">MAF</strain>
    </source>
</reference>
<protein>
    <submittedName>
        <fullName evidence="3">Uncharacterized protein</fullName>
    </submittedName>
</protein>